<protein>
    <submittedName>
        <fullName evidence="2">Uncharacterized protein</fullName>
    </submittedName>
</protein>
<reference evidence="2 3" key="1">
    <citation type="submission" date="2019-02" db="EMBL/GenBank/DDBJ databases">
        <title>Deep-cultivation of Planctomycetes and their phenomic and genomic characterization uncovers novel biology.</title>
        <authorList>
            <person name="Wiegand S."/>
            <person name="Jogler M."/>
            <person name="Boedeker C."/>
            <person name="Pinto D."/>
            <person name="Vollmers J."/>
            <person name="Rivas-Marin E."/>
            <person name="Kohn T."/>
            <person name="Peeters S.H."/>
            <person name="Heuer A."/>
            <person name="Rast P."/>
            <person name="Oberbeckmann S."/>
            <person name="Bunk B."/>
            <person name="Jeske O."/>
            <person name="Meyerdierks A."/>
            <person name="Storesund J.E."/>
            <person name="Kallscheuer N."/>
            <person name="Luecker S."/>
            <person name="Lage O.M."/>
            <person name="Pohl T."/>
            <person name="Merkel B.J."/>
            <person name="Hornburger P."/>
            <person name="Mueller R.-W."/>
            <person name="Bruemmer F."/>
            <person name="Labrenz M."/>
            <person name="Spormann A.M."/>
            <person name="Op Den Camp H."/>
            <person name="Overmann J."/>
            <person name="Amann R."/>
            <person name="Jetten M.S.M."/>
            <person name="Mascher T."/>
            <person name="Medema M.H."/>
            <person name="Devos D.P."/>
            <person name="Kaster A.-K."/>
            <person name="Ovreas L."/>
            <person name="Rohde M."/>
            <person name="Galperin M.Y."/>
            <person name="Jogler C."/>
        </authorList>
    </citation>
    <scope>NUCLEOTIDE SEQUENCE [LARGE SCALE GENOMIC DNA]</scope>
    <source>
        <strain evidence="2 3">Pan54</strain>
    </source>
</reference>
<comment type="caution">
    <text evidence="2">The sequence shown here is derived from an EMBL/GenBank/DDBJ whole genome shotgun (WGS) entry which is preliminary data.</text>
</comment>
<feature type="transmembrane region" description="Helical" evidence="1">
    <location>
        <begin position="12"/>
        <end position="35"/>
    </location>
</feature>
<accession>A0A5C5XJ95</accession>
<dbReference type="AlphaFoldDB" id="A0A5C5XJ95"/>
<feature type="transmembrane region" description="Helical" evidence="1">
    <location>
        <begin position="91"/>
        <end position="117"/>
    </location>
</feature>
<evidence type="ECO:0000256" key="1">
    <source>
        <dbReference type="SAM" id="Phobius"/>
    </source>
</evidence>
<evidence type="ECO:0000313" key="2">
    <source>
        <dbReference type="EMBL" id="TWT63276.1"/>
    </source>
</evidence>
<organism evidence="2 3">
    <name type="scientific">Rubinisphaera italica</name>
    <dbReference type="NCBI Taxonomy" id="2527969"/>
    <lineage>
        <taxon>Bacteria</taxon>
        <taxon>Pseudomonadati</taxon>
        <taxon>Planctomycetota</taxon>
        <taxon>Planctomycetia</taxon>
        <taxon>Planctomycetales</taxon>
        <taxon>Planctomycetaceae</taxon>
        <taxon>Rubinisphaera</taxon>
    </lineage>
</organism>
<evidence type="ECO:0000313" key="3">
    <source>
        <dbReference type="Proteomes" id="UP000316095"/>
    </source>
</evidence>
<dbReference type="Proteomes" id="UP000316095">
    <property type="component" value="Unassembled WGS sequence"/>
</dbReference>
<name>A0A5C5XJ95_9PLAN</name>
<keyword evidence="1" id="KW-1133">Transmembrane helix</keyword>
<keyword evidence="1" id="KW-0812">Transmembrane</keyword>
<gene>
    <name evidence="2" type="ORF">Pan54_40290</name>
</gene>
<proteinExistence type="predicted"/>
<dbReference type="EMBL" id="SJPG01000001">
    <property type="protein sequence ID" value="TWT63276.1"/>
    <property type="molecule type" value="Genomic_DNA"/>
</dbReference>
<sequence>MPNQYSQLQWKSYLCPLLFWGTFSLVLMIYCSAWTSALDEVLSKMSITLFMAIFQYGPWLVLCLSLMVLIEGLSLKTALKKGEYLYRALYCLFKTVILLSVSALFFLPWVFLGLYFLPWSHPGLQD</sequence>
<keyword evidence="1" id="KW-0472">Membrane</keyword>
<feature type="transmembrane region" description="Helical" evidence="1">
    <location>
        <begin position="47"/>
        <end position="70"/>
    </location>
</feature>
<keyword evidence="3" id="KW-1185">Reference proteome</keyword>